<keyword evidence="3" id="KW-1185">Reference proteome</keyword>
<evidence type="ECO:0000313" key="3">
    <source>
        <dbReference type="Proteomes" id="UP000694547"/>
    </source>
</evidence>
<reference evidence="2 3" key="1">
    <citation type="submission" date="2018-10" db="EMBL/GenBank/DDBJ databases">
        <title>Improved assembly of the deer mouse Peromyscus maniculatus genome.</title>
        <authorList>
            <person name="Lassance J.-M."/>
            <person name="Hoekstra H.E."/>
        </authorList>
    </citation>
    <scope>NUCLEOTIDE SEQUENCE [LARGE SCALE GENOMIC DNA]</scope>
</reference>
<protein>
    <submittedName>
        <fullName evidence="2">Uncharacterized protein</fullName>
    </submittedName>
</protein>
<dbReference type="Proteomes" id="UP000694547">
    <property type="component" value="Chromosome 8"/>
</dbReference>
<accession>A0A8C8UI03</accession>
<proteinExistence type="predicted"/>
<keyword evidence="1" id="KW-0732">Signal</keyword>
<name>A0A8C8UI03_PERMB</name>
<organism evidence="2 3">
    <name type="scientific">Peromyscus maniculatus bairdii</name>
    <name type="common">Prairie deer mouse</name>
    <dbReference type="NCBI Taxonomy" id="230844"/>
    <lineage>
        <taxon>Eukaryota</taxon>
        <taxon>Metazoa</taxon>
        <taxon>Chordata</taxon>
        <taxon>Craniata</taxon>
        <taxon>Vertebrata</taxon>
        <taxon>Euteleostomi</taxon>
        <taxon>Mammalia</taxon>
        <taxon>Eutheria</taxon>
        <taxon>Euarchontoglires</taxon>
        <taxon>Glires</taxon>
        <taxon>Rodentia</taxon>
        <taxon>Myomorpha</taxon>
        <taxon>Muroidea</taxon>
        <taxon>Cricetidae</taxon>
        <taxon>Neotominae</taxon>
        <taxon>Peromyscus</taxon>
    </lineage>
</organism>
<dbReference type="Ensembl" id="ENSPEMT00000036062.1">
    <property type="protein sequence ID" value="ENSPEMP00000030497.1"/>
    <property type="gene ID" value="ENSPEMG00000028821.1"/>
</dbReference>
<feature type="signal peptide" evidence="1">
    <location>
        <begin position="1"/>
        <end position="20"/>
    </location>
</feature>
<sequence length="124" mass="13845">MQWFTEFMELFFISMRLIKTLKFILSGSLSTTKTGQQVPASVSDPAWPRRCQKKPCLHHTSFVHPAETTPDLSMKGHLRLRMFLPGSPRSCSEVVVGRLTCGLSVGDSMLVQQTGQSSYLLGQL</sequence>
<reference evidence="2" key="3">
    <citation type="submission" date="2025-09" db="UniProtKB">
        <authorList>
            <consortium name="Ensembl"/>
        </authorList>
    </citation>
    <scope>IDENTIFICATION</scope>
</reference>
<reference evidence="2" key="2">
    <citation type="submission" date="2025-08" db="UniProtKB">
        <authorList>
            <consortium name="Ensembl"/>
        </authorList>
    </citation>
    <scope>IDENTIFICATION</scope>
</reference>
<evidence type="ECO:0000256" key="1">
    <source>
        <dbReference type="SAM" id="SignalP"/>
    </source>
</evidence>
<evidence type="ECO:0000313" key="2">
    <source>
        <dbReference type="Ensembl" id="ENSPEMP00000030497.1"/>
    </source>
</evidence>
<dbReference type="AlphaFoldDB" id="A0A8C8UI03"/>
<feature type="chain" id="PRO_5034251712" evidence="1">
    <location>
        <begin position="21"/>
        <end position="124"/>
    </location>
</feature>
<dbReference type="GeneTree" id="ENSGT00960000190820"/>